<organism evidence="1 2">
    <name type="scientific">Leptolyngbya iicbica LK</name>
    <dbReference type="NCBI Taxonomy" id="2294035"/>
    <lineage>
        <taxon>Bacteria</taxon>
        <taxon>Bacillati</taxon>
        <taxon>Cyanobacteriota</taxon>
        <taxon>Cyanophyceae</taxon>
        <taxon>Leptolyngbyales</taxon>
        <taxon>Leptolyngbyaceae</taxon>
        <taxon>Leptolyngbya group</taxon>
        <taxon>Leptolyngbya</taxon>
        <taxon>Leptolyngbya iicbica</taxon>
    </lineage>
</organism>
<accession>A0A4Q7EAD4</accession>
<dbReference type="AlphaFoldDB" id="A0A4Q7EAD4"/>
<comment type="caution">
    <text evidence="1">The sequence shown here is derived from an EMBL/GenBank/DDBJ whole genome shotgun (WGS) entry which is preliminary data.</text>
</comment>
<dbReference type="OrthoDB" id="9811611at2"/>
<protein>
    <submittedName>
        <fullName evidence="1">Uncharacterized protein</fullName>
    </submittedName>
</protein>
<keyword evidence="2" id="KW-1185">Reference proteome</keyword>
<evidence type="ECO:0000313" key="1">
    <source>
        <dbReference type="EMBL" id="RZM79568.1"/>
    </source>
</evidence>
<gene>
    <name evidence="1" type="ORF">DYY88_12680</name>
</gene>
<sequence length="100" mass="11155">MKVKSIPGKWLHRDGLRLDSKPYMSGALEAKAILEDLSVVKEPLKALTSGHNGGIYNGPKFSRYWVDDPEYGVPFVGSSSMLRGCLRIHPRYQIRLSVAP</sequence>
<dbReference type="RefSeq" id="WP_130199423.1">
    <property type="nucleotide sequence ID" value="NZ_QVFV01000002.1"/>
</dbReference>
<reference evidence="1 2" key="1">
    <citation type="submission" date="2018-11" db="EMBL/GenBank/DDBJ databases">
        <title>Whole genome sequencing of an environmental sample.</title>
        <authorList>
            <person name="Sarangi A.N."/>
            <person name="Singh D."/>
            <person name="Tripathy S."/>
        </authorList>
    </citation>
    <scope>NUCLEOTIDE SEQUENCE [LARGE SCALE GENOMIC DNA]</scope>
    <source>
        <strain evidence="1 2">Lakshadweep</strain>
    </source>
</reference>
<name>A0A4Q7EAD4_9CYAN</name>
<proteinExistence type="predicted"/>
<evidence type="ECO:0000313" key="2">
    <source>
        <dbReference type="Proteomes" id="UP000292459"/>
    </source>
</evidence>
<dbReference type="Proteomes" id="UP000292459">
    <property type="component" value="Unassembled WGS sequence"/>
</dbReference>
<dbReference type="EMBL" id="QVFV01000002">
    <property type="protein sequence ID" value="RZM79568.1"/>
    <property type="molecule type" value="Genomic_DNA"/>
</dbReference>